<dbReference type="KEGG" id="tfr:BR63_09090"/>
<protein>
    <submittedName>
        <fullName evidence="2">DUF2666 domain-containing protein</fullName>
    </submittedName>
</protein>
<dbReference type="SMART" id="SM01321">
    <property type="entry name" value="Y1_Tnp"/>
    <property type="match status" value="1"/>
</dbReference>
<accession>A0A7G6E300</accession>
<dbReference type="AlphaFoldDB" id="A0A7G6E300"/>
<sequence length="269" mass="31624">MGGVKMPRYARMWSDSRIYHVMLRGNNRENIFIDDADKNRIIDTLRDKKAEGEYYLFAYCVMDNHIHLVIKEGTDSLPRSIKRIAASYAYYFNKKYRRIGHVFQDRYRSENIEDDRYLLAVIRYVHQNPLKAGIGSIEKYKWSSYKEYVNRKSGMVETDGILEMFSEDKEKAIKEFARFSHDTAVEVFIDIGEEKEIDETNVNEYINKFLKEKGVELKGLSQVTNRKIREELIQLLLAKSNLSRRGIAAILELNREMVRRASVSREPSP</sequence>
<dbReference type="InterPro" id="IPR002686">
    <property type="entry name" value="Transposase_17"/>
</dbReference>
<reference evidence="2 3" key="1">
    <citation type="journal article" date="2019" name="Front. Microbiol.">
        <title>Thermoanaerosceptrum fracticalcis gen. nov. sp. nov., a Novel Fumarate-Fermenting Microorganism From a Deep Fractured Carbonate Aquifer of the US Great Basin.</title>
        <authorList>
            <person name="Hamilton-Brehm S.D."/>
            <person name="Stewart L.E."/>
            <person name="Zavarin M."/>
            <person name="Caldwell M."/>
            <person name="Lawson P.A."/>
            <person name="Onstott T.C."/>
            <person name="Grzymski J."/>
            <person name="Neveux I."/>
            <person name="Lollar B.S."/>
            <person name="Russell C.E."/>
            <person name="Moser D.P."/>
        </authorList>
    </citation>
    <scope>NUCLEOTIDE SEQUENCE [LARGE SCALE GENOMIC DNA]</scope>
    <source>
        <strain evidence="2 3">DRI-13</strain>
    </source>
</reference>
<dbReference type="PANTHER" id="PTHR34322:SF2">
    <property type="entry name" value="TRANSPOSASE IS200-LIKE DOMAIN-CONTAINING PROTEIN"/>
    <property type="match status" value="1"/>
</dbReference>
<feature type="domain" description="Transposase IS200-like" evidence="1">
    <location>
        <begin position="14"/>
        <end position="128"/>
    </location>
</feature>
<organism evidence="2 3">
    <name type="scientific">Thermanaerosceptrum fracticalcis</name>
    <dbReference type="NCBI Taxonomy" id="1712410"/>
    <lineage>
        <taxon>Bacteria</taxon>
        <taxon>Bacillati</taxon>
        <taxon>Bacillota</taxon>
        <taxon>Clostridia</taxon>
        <taxon>Eubacteriales</taxon>
        <taxon>Peptococcaceae</taxon>
        <taxon>Thermanaerosceptrum</taxon>
    </lineage>
</organism>
<dbReference type="PANTHER" id="PTHR34322">
    <property type="entry name" value="TRANSPOSASE, Y1_TNP DOMAIN-CONTAINING"/>
    <property type="match status" value="1"/>
</dbReference>
<dbReference type="EMBL" id="CP045798">
    <property type="protein sequence ID" value="QNB46454.1"/>
    <property type="molecule type" value="Genomic_DNA"/>
</dbReference>
<dbReference type="GO" id="GO:0006313">
    <property type="term" value="P:DNA transposition"/>
    <property type="evidence" value="ECO:0007669"/>
    <property type="project" value="InterPro"/>
</dbReference>
<dbReference type="Gene3D" id="3.30.70.1290">
    <property type="entry name" value="Transposase IS200-like"/>
    <property type="match status" value="1"/>
</dbReference>
<gene>
    <name evidence="2" type="ORF">BR63_09090</name>
</gene>
<dbReference type="Proteomes" id="UP000515847">
    <property type="component" value="Chromosome"/>
</dbReference>
<dbReference type="SUPFAM" id="SSF143422">
    <property type="entry name" value="Transposase IS200-like"/>
    <property type="match status" value="1"/>
</dbReference>
<evidence type="ECO:0000313" key="3">
    <source>
        <dbReference type="Proteomes" id="UP000515847"/>
    </source>
</evidence>
<dbReference type="GO" id="GO:0004803">
    <property type="term" value="F:transposase activity"/>
    <property type="evidence" value="ECO:0007669"/>
    <property type="project" value="InterPro"/>
</dbReference>
<dbReference type="GO" id="GO:0003677">
    <property type="term" value="F:DNA binding"/>
    <property type="evidence" value="ECO:0007669"/>
    <property type="project" value="InterPro"/>
</dbReference>
<evidence type="ECO:0000313" key="2">
    <source>
        <dbReference type="EMBL" id="QNB46454.1"/>
    </source>
</evidence>
<dbReference type="Pfam" id="PF01797">
    <property type="entry name" value="Y1_Tnp"/>
    <property type="match status" value="1"/>
</dbReference>
<evidence type="ECO:0000259" key="1">
    <source>
        <dbReference type="SMART" id="SM01321"/>
    </source>
</evidence>
<proteinExistence type="predicted"/>
<dbReference type="InterPro" id="IPR036515">
    <property type="entry name" value="Transposase_17_sf"/>
</dbReference>
<keyword evidence="3" id="KW-1185">Reference proteome</keyword>
<name>A0A7G6E300_THEFR</name>